<accession>A0A3L6R3M6</accession>
<evidence type="ECO:0000313" key="3">
    <source>
        <dbReference type="Proteomes" id="UP000275267"/>
    </source>
</evidence>
<dbReference type="AlphaFoldDB" id="A0A3L6R3M6"/>
<organism evidence="2 3">
    <name type="scientific">Panicum miliaceum</name>
    <name type="common">Proso millet</name>
    <name type="synonym">Broomcorn millet</name>
    <dbReference type="NCBI Taxonomy" id="4540"/>
    <lineage>
        <taxon>Eukaryota</taxon>
        <taxon>Viridiplantae</taxon>
        <taxon>Streptophyta</taxon>
        <taxon>Embryophyta</taxon>
        <taxon>Tracheophyta</taxon>
        <taxon>Spermatophyta</taxon>
        <taxon>Magnoliopsida</taxon>
        <taxon>Liliopsida</taxon>
        <taxon>Poales</taxon>
        <taxon>Poaceae</taxon>
        <taxon>PACMAD clade</taxon>
        <taxon>Panicoideae</taxon>
        <taxon>Panicodae</taxon>
        <taxon>Paniceae</taxon>
        <taxon>Panicinae</taxon>
        <taxon>Panicum</taxon>
        <taxon>Panicum sect. Panicum</taxon>
    </lineage>
</organism>
<keyword evidence="3" id="KW-1185">Reference proteome</keyword>
<proteinExistence type="predicted"/>
<evidence type="ECO:0000256" key="1">
    <source>
        <dbReference type="SAM" id="MobiDB-lite"/>
    </source>
</evidence>
<dbReference type="EMBL" id="PQIB02000010">
    <property type="protein sequence ID" value="RLM94102.1"/>
    <property type="molecule type" value="Genomic_DNA"/>
</dbReference>
<name>A0A3L6R3M6_PANMI</name>
<feature type="region of interest" description="Disordered" evidence="1">
    <location>
        <begin position="87"/>
        <end position="136"/>
    </location>
</feature>
<reference evidence="3" key="1">
    <citation type="journal article" date="2019" name="Nat. Commun.">
        <title>The genome of broomcorn millet.</title>
        <authorList>
            <person name="Zou C."/>
            <person name="Miki D."/>
            <person name="Li D."/>
            <person name="Tang Q."/>
            <person name="Xiao L."/>
            <person name="Rajput S."/>
            <person name="Deng P."/>
            <person name="Jia W."/>
            <person name="Huang R."/>
            <person name="Zhang M."/>
            <person name="Sun Y."/>
            <person name="Hu J."/>
            <person name="Fu X."/>
            <person name="Schnable P.S."/>
            <person name="Li F."/>
            <person name="Zhang H."/>
            <person name="Feng B."/>
            <person name="Zhu X."/>
            <person name="Liu R."/>
            <person name="Schnable J.C."/>
            <person name="Zhu J.-K."/>
            <person name="Zhang H."/>
        </authorList>
    </citation>
    <scope>NUCLEOTIDE SEQUENCE [LARGE SCALE GENOMIC DNA]</scope>
</reference>
<protein>
    <submittedName>
        <fullName evidence="2">Uncharacterized protein</fullName>
    </submittedName>
</protein>
<comment type="caution">
    <text evidence="2">The sequence shown here is derived from an EMBL/GenBank/DDBJ whole genome shotgun (WGS) entry which is preliminary data.</text>
</comment>
<evidence type="ECO:0000313" key="2">
    <source>
        <dbReference type="EMBL" id="RLM94102.1"/>
    </source>
</evidence>
<sequence length="136" mass="15079">MMPCCDMRQIEELFEMIKKHRDAGVTGVSVMYTWLGRRIQPLEKRTHFGFENIGISYPSRFFAEHIEKECGEDEEGTDDDCTLAEVIKGKKTKTAQEGQSSPGGDPLPSHPKGPRAATRKSRASPSPGGAEDEIPK</sequence>
<dbReference type="Proteomes" id="UP000275267">
    <property type="component" value="Unassembled WGS sequence"/>
</dbReference>
<gene>
    <name evidence="2" type="ORF">C2845_PM08G15110</name>
</gene>